<dbReference type="EMBL" id="CP001530">
    <property type="protein sequence ID" value="ACN92758.1"/>
    <property type="molecule type" value="Genomic_DNA"/>
</dbReference>
<evidence type="ECO:0000313" key="1">
    <source>
        <dbReference type="EMBL" id="ACN92758.1"/>
    </source>
</evidence>
<protein>
    <submittedName>
        <fullName evidence="1">Uncharacterized protein</fullName>
    </submittedName>
</protein>
<dbReference type="Proteomes" id="UP000006208">
    <property type="component" value="Plasmid 118a_lp32-3"/>
</dbReference>
<gene>
    <name evidence="1" type="ORF">BBU118A_S15</name>
</gene>
<accession>A0A7U3YB00</accession>
<sequence>MYFLTKEFIYTQGKRVGNSGFKKFVKAQGDNITVLYEKIC</sequence>
<geneLocation type="plasmid" evidence="1 2">
    <name>118a_lp32-3</name>
</geneLocation>
<name>A0A7U3YB00_BORBG</name>
<organism evidence="1 2">
    <name type="scientific">Borreliella burgdorferi 118a</name>
    <dbReference type="NCBI Taxonomy" id="476210"/>
    <lineage>
        <taxon>Bacteria</taxon>
        <taxon>Pseudomonadati</taxon>
        <taxon>Spirochaetota</taxon>
        <taxon>Spirochaetia</taxon>
        <taxon>Spirochaetales</taxon>
        <taxon>Borreliaceae</taxon>
        <taxon>Borreliella</taxon>
    </lineage>
</organism>
<dbReference type="AlphaFoldDB" id="A0A7U3YB00"/>
<evidence type="ECO:0000313" key="2">
    <source>
        <dbReference type="Proteomes" id="UP000006208"/>
    </source>
</evidence>
<reference evidence="1 2" key="1">
    <citation type="journal article" date="2011" name="J. Bacteriol.">
        <title>Whole-genome sequences of thirteen isolates of Borrelia burgdorferi.</title>
        <authorList>
            <person name="Schutzer S.E."/>
            <person name="Fraser-Liggett C.M."/>
            <person name="Casjens S.R."/>
            <person name="Qiu W.G."/>
            <person name="Dunn J.J."/>
            <person name="Mongodin E.F."/>
            <person name="Luft B.J."/>
        </authorList>
    </citation>
    <scope>NUCLEOTIDE SEQUENCE [LARGE SCALE GENOMIC DNA]</scope>
    <source>
        <strain evidence="1 2">118a</strain>
        <plasmid evidence="1 2">118a_lp32-3</plasmid>
    </source>
</reference>
<keyword evidence="1" id="KW-0614">Plasmid</keyword>
<proteinExistence type="predicted"/>